<dbReference type="GO" id="GO:0046872">
    <property type="term" value="F:metal ion binding"/>
    <property type="evidence" value="ECO:0007669"/>
    <property type="project" value="UniProtKB-KW"/>
</dbReference>
<comment type="caution">
    <text evidence="11">The sequence shown here is derived from an EMBL/GenBank/DDBJ whole genome shotgun (WGS) entry which is preliminary data.</text>
</comment>
<dbReference type="AlphaFoldDB" id="A0A419ENT9"/>
<dbReference type="EMBL" id="QZKI01000140">
    <property type="protein sequence ID" value="RJP64443.1"/>
    <property type="molecule type" value="Genomic_DNA"/>
</dbReference>
<dbReference type="Pfam" id="PF01909">
    <property type="entry name" value="NTP_transf_2"/>
    <property type="match status" value="1"/>
</dbReference>
<keyword evidence="5" id="KW-0479">Metal-binding</keyword>
<keyword evidence="3 11" id="KW-0808">Transferase</keyword>
<dbReference type="SUPFAM" id="SSF81301">
    <property type="entry name" value="Nucleotidyltransferase"/>
    <property type="match status" value="1"/>
</dbReference>
<reference evidence="11 12" key="1">
    <citation type="journal article" date="2017" name="ISME J.">
        <title>Energy and carbon metabolisms in a deep terrestrial subsurface fluid microbial community.</title>
        <authorList>
            <person name="Momper L."/>
            <person name="Jungbluth S.P."/>
            <person name="Lee M.D."/>
            <person name="Amend J.P."/>
        </authorList>
    </citation>
    <scope>NUCLEOTIDE SEQUENCE [LARGE SCALE GENOMIC DNA]</scope>
    <source>
        <strain evidence="11">SURF_17</strain>
    </source>
</reference>
<dbReference type="PANTHER" id="PTHR33571">
    <property type="entry name" value="SSL8005 PROTEIN"/>
    <property type="match status" value="1"/>
</dbReference>
<keyword evidence="6" id="KW-0547">Nucleotide-binding</keyword>
<evidence type="ECO:0000256" key="7">
    <source>
        <dbReference type="ARBA" id="ARBA00022840"/>
    </source>
</evidence>
<proteinExistence type="inferred from homology"/>
<evidence type="ECO:0000313" key="12">
    <source>
        <dbReference type="Proteomes" id="UP000285961"/>
    </source>
</evidence>
<dbReference type="InterPro" id="IPR002934">
    <property type="entry name" value="Polymerase_NTP_transf_dom"/>
</dbReference>
<evidence type="ECO:0000256" key="1">
    <source>
        <dbReference type="ARBA" id="ARBA00001946"/>
    </source>
</evidence>
<dbReference type="GO" id="GO:0005524">
    <property type="term" value="F:ATP binding"/>
    <property type="evidence" value="ECO:0007669"/>
    <property type="project" value="UniProtKB-KW"/>
</dbReference>
<dbReference type="Gene3D" id="3.30.460.10">
    <property type="entry name" value="Beta Polymerase, domain 2"/>
    <property type="match status" value="1"/>
</dbReference>
<evidence type="ECO:0000259" key="10">
    <source>
        <dbReference type="Pfam" id="PF01909"/>
    </source>
</evidence>
<dbReference type="InterPro" id="IPR052038">
    <property type="entry name" value="Type-VII_TA_antitoxin"/>
</dbReference>
<evidence type="ECO:0000313" key="11">
    <source>
        <dbReference type="EMBL" id="RJP64443.1"/>
    </source>
</evidence>
<evidence type="ECO:0000256" key="8">
    <source>
        <dbReference type="ARBA" id="ARBA00022842"/>
    </source>
</evidence>
<dbReference type="PANTHER" id="PTHR33571:SF14">
    <property type="entry name" value="PROTEIN ADENYLYLTRANSFERASE MJ0435-RELATED"/>
    <property type="match status" value="1"/>
</dbReference>
<evidence type="ECO:0000256" key="9">
    <source>
        <dbReference type="ARBA" id="ARBA00038276"/>
    </source>
</evidence>
<accession>A0A419ENT9</accession>
<keyword evidence="7" id="KW-0067">ATP-binding</keyword>
<name>A0A419ENT9_9BACT</name>
<gene>
    <name evidence="11" type="ORF">C4532_19230</name>
</gene>
<comment type="cofactor">
    <cofactor evidence="1">
        <name>Mg(2+)</name>
        <dbReference type="ChEBI" id="CHEBI:18420"/>
    </cofactor>
</comment>
<evidence type="ECO:0000256" key="3">
    <source>
        <dbReference type="ARBA" id="ARBA00022679"/>
    </source>
</evidence>
<keyword evidence="2" id="KW-1277">Toxin-antitoxin system</keyword>
<dbReference type="CDD" id="cd05403">
    <property type="entry name" value="NT_KNTase_like"/>
    <property type="match status" value="1"/>
</dbReference>
<evidence type="ECO:0000256" key="5">
    <source>
        <dbReference type="ARBA" id="ARBA00022723"/>
    </source>
</evidence>
<organism evidence="11 12">
    <name type="scientific">Candidatus Abyssobacteria bacterium SURF_17</name>
    <dbReference type="NCBI Taxonomy" id="2093361"/>
    <lineage>
        <taxon>Bacteria</taxon>
        <taxon>Pseudomonadati</taxon>
        <taxon>Candidatus Hydrogenedentota</taxon>
        <taxon>Candidatus Abyssobacteria</taxon>
    </lineage>
</organism>
<keyword evidence="8" id="KW-0460">Magnesium</keyword>
<keyword evidence="4" id="KW-0548">Nucleotidyltransferase</keyword>
<dbReference type="GO" id="GO:0016779">
    <property type="term" value="F:nucleotidyltransferase activity"/>
    <property type="evidence" value="ECO:0007669"/>
    <property type="project" value="UniProtKB-KW"/>
</dbReference>
<comment type="similarity">
    <text evidence="9">Belongs to the MntA antitoxin family.</text>
</comment>
<dbReference type="InterPro" id="IPR043519">
    <property type="entry name" value="NT_sf"/>
</dbReference>
<evidence type="ECO:0000256" key="2">
    <source>
        <dbReference type="ARBA" id="ARBA00022649"/>
    </source>
</evidence>
<evidence type="ECO:0000256" key="6">
    <source>
        <dbReference type="ARBA" id="ARBA00022741"/>
    </source>
</evidence>
<protein>
    <submittedName>
        <fullName evidence="11">Nucleotidyltransferase</fullName>
    </submittedName>
</protein>
<evidence type="ECO:0000256" key="4">
    <source>
        <dbReference type="ARBA" id="ARBA00022695"/>
    </source>
</evidence>
<sequence>MRSLFMITRDRILELLRMNKGLMQEQFAVRRIGLFGSYVRNEPATDSDIDLLVEFDDPTYDHYMDLKFYLEDIFKAEVDLVMADGLKPRLKPHITHEIVYA</sequence>
<feature type="domain" description="Polymerase nucleotidyl transferase" evidence="10">
    <location>
        <begin position="23"/>
        <end position="97"/>
    </location>
</feature>
<dbReference type="Proteomes" id="UP000285961">
    <property type="component" value="Unassembled WGS sequence"/>
</dbReference>